<dbReference type="RefSeq" id="XP_044542248.1">
    <property type="nucleotide sequence ID" value="XM_044688740.1"/>
</dbReference>
<evidence type="ECO:0000313" key="2">
    <source>
        <dbReference type="Proteomes" id="UP000816034"/>
    </source>
</evidence>
<comment type="caution">
    <text evidence="1">The sequence shown here is derived from an EMBL/GenBank/DDBJ whole genome shotgun (WGS) entry which is preliminary data.</text>
</comment>
<dbReference type="GeneID" id="68105374"/>
<reference evidence="1 2" key="1">
    <citation type="journal article" date="2018" name="BMC Genomics">
        <title>The genome of Naegleria lovaniensis, the basis for a comparative approach to unravel pathogenicity factors of the human pathogenic amoeba N. fowleri.</title>
        <authorList>
            <person name="Liechti N."/>
            <person name="Schurch N."/>
            <person name="Bruggmann R."/>
            <person name="Wittwer M."/>
        </authorList>
    </citation>
    <scope>NUCLEOTIDE SEQUENCE [LARGE SCALE GENOMIC DNA]</scope>
    <source>
        <strain evidence="1 2">ATCC 30569</strain>
    </source>
</reference>
<name>A0AA88GCA3_NAELO</name>
<keyword evidence="2" id="KW-1185">Reference proteome</keyword>
<evidence type="ECO:0000313" key="1">
    <source>
        <dbReference type="EMBL" id="KAG2373074.1"/>
    </source>
</evidence>
<organism evidence="1 2">
    <name type="scientific">Naegleria lovaniensis</name>
    <name type="common">Amoeba</name>
    <dbReference type="NCBI Taxonomy" id="51637"/>
    <lineage>
        <taxon>Eukaryota</taxon>
        <taxon>Discoba</taxon>
        <taxon>Heterolobosea</taxon>
        <taxon>Tetramitia</taxon>
        <taxon>Eutetramitia</taxon>
        <taxon>Vahlkampfiidae</taxon>
        <taxon>Naegleria</taxon>
    </lineage>
</organism>
<gene>
    <name evidence="1" type="ORF">C9374_012920</name>
</gene>
<sequence>MFYPTTTTFGQIRSYTTTNWWKEKEASTNDSDGTNTSAPSSSEQITLNLMDYESWNAQQVASVLTSPKSLGGAGLSVEKVKPLYEAGFKGSSLHNIVGDIMKKDEYYALDQLKSTYNKNSIPQLSDTCKTVVFWVLDQLMTRQYSLWQLEPVIKQIKQKLGEPIAKGGADLSLDQVSLLDGKTLYSIAKDVVFGSTGECVAVENLDLNLGTTVGKWVTQFLQNNVQVPLLKFEHTKSSKPNYIPDKYTNNTSDFSDEELLLLQEINELTLRDLSHARYNLDRLIFNMMNREQAIQSIMDLGTTQYKASQLEKINKQDLTFLIVKGGSGSGKTRIVSEAVKILSKAEPQYIFKNSAVIYFNFTNGFILQHDFERDTAIISLISARIIFSAFEDQGISRRLPKITNDYFLYELLRIISLKLHEQLKVEQSIPIPLILAFDEYQRVNRFNKDLNTQLKHKIGWYMRNFQKRQGLILFPTFSGTLLDSDAKFEPTDYKITTLPLPTLRQEDIEKILKEQNLTEFYVSKYQIFWSIIGVVPRHLEWAVKYAKEITNNTTIPLETKISHIYCNVVKELYLIYQPNDAPDIYRYLSILTLSGFSYSTHKSLKYEKNIEVLASEGRIYKSNNHIGLPLPAIDKLSEFYTEIPKRLFNEFIYTSAKPDWEKFEELCLKTITCKLNYILKLQHTKPKSTFTVGELFQGAHMPQTLSQLTLITKIGTKSYFHYDEVSQSISTSLVKKNTNDNLITKAQPNQQGIDGFLPAFSLENEKKVLFVVQNKFLNDDSQIRTLEPKQLCNHYKNALLDIEGYDVYVIIFARKKVSDNTAKCVNNGVIPTEPKQTPCPKLILVSGDCFNDFFHPFIANILKPMEK</sequence>
<accession>A0AA88GCA3</accession>
<protein>
    <submittedName>
        <fullName evidence="1">Uncharacterized protein</fullName>
    </submittedName>
</protein>
<proteinExistence type="predicted"/>
<dbReference type="AlphaFoldDB" id="A0AA88GCA3"/>
<dbReference type="EMBL" id="PYSW02000061">
    <property type="protein sequence ID" value="KAG2373074.1"/>
    <property type="molecule type" value="Genomic_DNA"/>
</dbReference>
<dbReference type="Proteomes" id="UP000816034">
    <property type="component" value="Unassembled WGS sequence"/>
</dbReference>